<evidence type="ECO:0000313" key="2">
    <source>
        <dbReference type="EMBL" id="QPB41910.1"/>
    </source>
</evidence>
<sequence length="285" mass="33649">MNLFTYVFENDYLNRVPVANFIKDILNNFTTDEITNVGIWVNNNPWRFEFFTFVTMDSNFISKESFDNWLENNHSLKSILHNVFIGDLSISGNIATFVSAEDPIFTELFNSSFLFNEEYAKYISCLSPEQIEKQLTKCSQKKFEADKPQYQSVKKQIPAVFISYASDDNDLAIKVSNYLCAKEIPIWLDRNEIKEKELRDNELILKKLCSGLELCKVAIFILTNNFFQKYWTKKELEICRQLEKKIILLDNNHFADIPLYKEIISQYEYIKIDNIDKFIQIYQQV</sequence>
<keyword evidence="3" id="KW-1185">Reference proteome</keyword>
<dbReference type="Pfam" id="PF13676">
    <property type="entry name" value="TIR_2"/>
    <property type="match status" value="1"/>
</dbReference>
<dbReference type="PROSITE" id="PS50104">
    <property type="entry name" value="TIR"/>
    <property type="match status" value="1"/>
</dbReference>
<dbReference type="SUPFAM" id="SSF52200">
    <property type="entry name" value="Toll/Interleukin receptor TIR domain"/>
    <property type="match status" value="1"/>
</dbReference>
<dbReference type="InterPro" id="IPR035897">
    <property type="entry name" value="Toll_tir_struct_dom_sf"/>
</dbReference>
<evidence type="ECO:0000259" key="1">
    <source>
        <dbReference type="PROSITE" id="PS50104"/>
    </source>
</evidence>
<gene>
    <name evidence="2" type="ORF">IHV77_08235</name>
</gene>
<evidence type="ECO:0000313" key="3">
    <source>
        <dbReference type="Proteomes" id="UP000663069"/>
    </source>
</evidence>
<dbReference type="EMBL" id="CP063056">
    <property type="protein sequence ID" value="QPB41910.1"/>
    <property type="molecule type" value="Genomic_DNA"/>
</dbReference>
<protein>
    <submittedName>
        <fullName evidence="2">Toll/interleukin-1 receptor domain-containing protein</fullName>
    </submittedName>
</protein>
<dbReference type="Gene3D" id="3.40.50.10140">
    <property type="entry name" value="Toll/interleukin-1 receptor homology (TIR) domain"/>
    <property type="match status" value="1"/>
</dbReference>
<name>A0ABX6UXB2_9PAST</name>
<dbReference type="InterPro" id="IPR000157">
    <property type="entry name" value="TIR_dom"/>
</dbReference>
<feature type="domain" description="TIR" evidence="1">
    <location>
        <begin position="156"/>
        <end position="285"/>
    </location>
</feature>
<proteinExistence type="predicted"/>
<dbReference type="RefSeq" id="WP_194811494.1">
    <property type="nucleotide sequence ID" value="NZ_CP063056.1"/>
</dbReference>
<dbReference type="Proteomes" id="UP000663069">
    <property type="component" value="Chromosome"/>
</dbReference>
<organism evidence="2 3">
    <name type="scientific">Rodentibacter haemolyticus</name>
    <dbReference type="NCBI Taxonomy" id="2778911"/>
    <lineage>
        <taxon>Bacteria</taxon>
        <taxon>Pseudomonadati</taxon>
        <taxon>Pseudomonadota</taxon>
        <taxon>Gammaproteobacteria</taxon>
        <taxon>Pasteurellales</taxon>
        <taxon>Pasteurellaceae</taxon>
        <taxon>Rodentibacter</taxon>
    </lineage>
</organism>
<keyword evidence="2" id="KW-0675">Receptor</keyword>
<accession>A0ABX6UXB2</accession>
<reference evidence="2 3" key="1">
    <citation type="submission" date="2020-10" db="EMBL/GenBank/DDBJ databases">
        <title>Genome Sequencing of Rodentibacter spp. strain DSM111151.</title>
        <authorList>
            <person name="Benga L."/>
            <person name="Lautwein T."/>
        </authorList>
    </citation>
    <scope>NUCLEOTIDE SEQUENCE [LARGE SCALE GENOMIC DNA]</scope>
    <source>
        <strain evidence="2 3">DSM 111151</strain>
    </source>
</reference>